<dbReference type="PANTHER" id="PTHR38011:SF11">
    <property type="entry name" value="2,5-DIAMINO-6-RIBOSYLAMINO-4(3H)-PYRIMIDINONE 5'-PHOSPHATE REDUCTASE"/>
    <property type="match status" value="1"/>
</dbReference>
<keyword evidence="3" id="KW-1185">Reference proteome</keyword>
<reference evidence="2 3" key="1">
    <citation type="submission" date="2016-10" db="EMBL/GenBank/DDBJ databases">
        <authorList>
            <person name="de Groot N.N."/>
        </authorList>
    </citation>
    <scope>NUCLEOTIDE SEQUENCE [LARGE SCALE GENOMIC DNA]</scope>
    <source>
        <strain evidence="2 3">DSM 16859</strain>
    </source>
</reference>
<organism evidence="2 3">
    <name type="scientific">Propionibacterium cyclohexanicum</name>
    <dbReference type="NCBI Taxonomy" id="64702"/>
    <lineage>
        <taxon>Bacteria</taxon>
        <taxon>Bacillati</taxon>
        <taxon>Actinomycetota</taxon>
        <taxon>Actinomycetes</taxon>
        <taxon>Propionibacteriales</taxon>
        <taxon>Propionibacteriaceae</taxon>
        <taxon>Propionibacterium</taxon>
    </lineage>
</organism>
<dbReference type="InterPro" id="IPR050765">
    <property type="entry name" value="Riboflavin_Biosynth_HTPR"/>
</dbReference>
<evidence type="ECO:0000313" key="2">
    <source>
        <dbReference type="EMBL" id="SER71406.1"/>
    </source>
</evidence>
<dbReference type="GO" id="GO:0008703">
    <property type="term" value="F:5-amino-6-(5-phosphoribosylamino)uracil reductase activity"/>
    <property type="evidence" value="ECO:0007669"/>
    <property type="project" value="InterPro"/>
</dbReference>
<dbReference type="GO" id="GO:0009231">
    <property type="term" value="P:riboflavin biosynthetic process"/>
    <property type="evidence" value="ECO:0007669"/>
    <property type="project" value="InterPro"/>
</dbReference>
<dbReference type="OrthoDB" id="3471498at2"/>
<dbReference type="SUPFAM" id="SSF53597">
    <property type="entry name" value="Dihydrofolate reductase-like"/>
    <property type="match status" value="1"/>
</dbReference>
<gene>
    <name evidence="2" type="ORF">SAMN05443377_10725</name>
</gene>
<sequence>MSSNRTWQGCVFVGASLDGFIARDDGDIAWLSRPRPRIHAQPTSSLPALTWEDFFPSIDVIVMGRATYELAMSFSQWPYEERPMIVLSHGLAEQEGHVEVARSVDDAVRAIERHEGRRVYVDGGQTIQSFLAAGLIDELTVAFAPVLLGKGIRLFGEVSSDILLTVRGSHVSSPDGLLRVTYDVA</sequence>
<accession>A0A1H9RF73</accession>
<protein>
    <submittedName>
        <fullName evidence="2">Dihydrofolate reductase</fullName>
    </submittedName>
</protein>
<dbReference type="InterPro" id="IPR024072">
    <property type="entry name" value="DHFR-like_dom_sf"/>
</dbReference>
<evidence type="ECO:0000259" key="1">
    <source>
        <dbReference type="Pfam" id="PF01872"/>
    </source>
</evidence>
<dbReference type="PANTHER" id="PTHR38011">
    <property type="entry name" value="DIHYDROFOLATE REDUCTASE FAMILY PROTEIN (AFU_ORTHOLOGUE AFUA_8G06820)"/>
    <property type="match status" value="1"/>
</dbReference>
<dbReference type="Proteomes" id="UP000198815">
    <property type="component" value="Unassembled WGS sequence"/>
</dbReference>
<dbReference type="AlphaFoldDB" id="A0A1H9RF73"/>
<name>A0A1H9RF73_9ACTN</name>
<dbReference type="Gene3D" id="3.40.430.10">
    <property type="entry name" value="Dihydrofolate Reductase, subunit A"/>
    <property type="match status" value="1"/>
</dbReference>
<dbReference type="EMBL" id="FOGZ01000007">
    <property type="protein sequence ID" value="SER71406.1"/>
    <property type="molecule type" value="Genomic_DNA"/>
</dbReference>
<feature type="domain" description="Bacterial bifunctional deaminase-reductase C-terminal" evidence="1">
    <location>
        <begin position="12"/>
        <end position="173"/>
    </location>
</feature>
<dbReference type="STRING" id="64702.SAMN05443377_10725"/>
<evidence type="ECO:0000313" key="3">
    <source>
        <dbReference type="Proteomes" id="UP000198815"/>
    </source>
</evidence>
<proteinExistence type="predicted"/>
<dbReference type="InterPro" id="IPR002734">
    <property type="entry name" value="RibDG_C"/>
</dbReference>
<dbReference type="Pfam" id="PF01872">
    <property type="entry name" value="RibD_C"/>
    <property type="match status" value="1"/>
</dbReference>
<dbReference type="RefSeq" id="WP_091968527.1">
    <property type="nucleotide sequence ID" value="NZ_FOGZ01000007.1"/>
</dbReference>